<evidence type="ECO:0000256" key="3">
    <source>
        <dbReference type="ARBA" id="ARBA00022576"/>
    </source>
</evidence>
<evidence type="ECO:0000256" key="2">
    <source>
        <dbReference type="ARBA" id="ARBA00007441"/>
    </source>
</evidence>
<dbReference type="PANTHER" id="PTHR46383">
    <property type="entry name" value="ASPARTATE AMINOTRANSFERASE"/>
    <property type="match status" value="1"/>
</dbReference>
<dbReference type="InterPro" id="IPR015421">
    <property type="entry name" value="PyrdxlP-dep_Trfase_major"/>
</dbReference>
<sequence>MNNSPLDKALVDEKIKQLRIPDVGKASIREVVALVNLVEEATGFKYVRMEMGVPGLPPAQVGVDAEKEALDRGVAAIYPMVDGIKPLKEEASKFIKNFLDVELAPAGCIPTTGSMQGTFVAFMAAAHVDKKKDTALFIDPGFPVQKQQMMVLGLKYETFDVYNFRGNKLREKLESILSKGNINSIIYSSPNNPAWICFTDDELKIIGELATKYDVIVMEDLAYFGMDFRQDLSKPGVPPFQPSVANYTDHYILFISSSKIFSYAGQRIGIMAISDKLFERDYPDLQERFKGTSFGATVTLRLLYSVSSGTSHSAQWALAGMLKAANEGQFNFVEGIKEYGERAHEMKALFLKNGFDIVYKSDLGVPIADGFYFTIGYPGMTGNDLVENLLYYGVSAIALDNTGSCEEGIRACVSFVQRSQFADLDTRLRLFNENFSEKD</sequence>
<dbReference type="InterPro" id="IPR050596">
    <property type="entry name" value="AspAT/PAT-like"/>
</dbReference>
<evidence type="ECO:0000256" key="1">
    <source>
        <dbReference type="ARBA" id="ARBA00001933"/>
    </source>
</evidence>
<proteinExistence type="inferred from homology"/>
<gene>
    <name evidence="7" type="ORF">D1614_22250</name>
</gene>
<keyword evidence="3 7" id="KW-0032">Aminotransferase</keyword>
<evidence type="ECO:0000313" key="8">
    <source>
        <dbReference type="Proteomes" id="UP000265926"/>
    </source>
</evidence>
<dbReference type="Pfam" id="PF00155">
    <property type="entry name" value="Aminotran_1_2"/>
    <property type="match status" value="1"/>
</dbReference>
<evidence type="ECO:0000256" key="4">
    <source>
        <dbReference type="ARBA" id="ARBA00022679"/>
    </source>
</evidence>
<organism evidence="7 8">
    <name type="scientific">Maribellus luteus</name>
    <dbReference type="NCBI Taxonomy" id="2305463"/>
    <lineage>
        <taxon>Bacteria</taxon>
        <taxon>Pseudomonadati</taxon>
        <taxon>Bacteroidota</taxon>
        <taxon>Bacteroidia</taxon>
        <taxon>Marinilabiliales</taxon>
        <taxon>Prolixibacteraceae</taxon>
        <taxon>Maribellus</taxon>
    </lineage>
</organism>
<keyword evidence="5" id="KW-0663">Pyridoxal phosphate</keyword>
<comment type="similarity">
    <text evidence="2">Belongs to the class-I pyridoxal-phosphate-dependent aminotransferase family.</text>
</comment>
<comment type="cofactor">
    <cofactor evidence="1">
        <name>pyridoxal 5'-phosphate</name>
        <dbReference type="ChEBI" id="CHEBI:597326"/>
    </cofactor>
</comment>
<feature type="domain" description="Aminotransferase class I/classII large" evidence="6">
    <location>
        <begin position="58"/>
        <end position="413"/>
    </location>
</feature>
<dbReference type="OrthoDB" id="1112781at2"/>
<dbReference type="SUPFAM" id="SSF53383">
    <property type="entry name" value="PLP-dependent transferases"/>
    <property type="match status" value="1"/>
</dbReference>
<evidence type="ECO:0000256" key="5">
    <source>
        <dbReference type="ARBA" id="ARBA00022898"/>
    </source>
</evidence>
<dbReference type="Proteomes" id="UP000265926">
    <property type="component" value="Unassembled WGS sequence"/>
</dbReference>
<comment type="caution">
    <text evidence="7">The sequence shown here is derived from an EMBL/GenBank/DDBJ whole genome shotgun (WGS) entry which is preliminary data.</text>
</comment>
<name>A0A399SUH3_9BACT</name>
<dbReference type="Gene3D" id="3.90.1150.100">
    <property type="match status" value="2"/>
</dbReference>
<accession>A0A399SUH3</accession>
<dbReference type="InterPro" id="IPR015424">
    <property type="entry name" value="PyrdxlP-dep_Trfase"/>
</dbReference>
<dbReference type="GO" id="GO:0030170">
    <property type="term" value="F:pyridoxal phosphate binding"/>
    <property type="evidence" value="ECO:0007669"/>
    <property type="project" value="InterPro"/>
</dbReference>
<evidence type="ECO:0000259" key="6">
    <source>
        <dbReference type="Pfam" id="PF00155"/>
    </source>
</evidence>
<dbReference type="RefSeq" id="WP_119440210.1">
    <property type="nucleotide sequence ID" value="NZ_QWGR01000022.1"/>
</dbReference>
<dbReference type="CDD" id="cd00609">
    <property type="entry name" value="AAT_like"/>
    <property type="match status" value="1"/>
</dbReference>
<dbReference type="InterPro" id="IPR004839">
    <property type="entry name" value="Aminotransferase_I/II_large"/>
</dbReference>
<keyword evidence="4 7" id="KW-0808">Transferase</keyword>
<dbReference type="PANTHER" id="PTHR46383:SF1">
    <property type="entry name" value="ASPARTATE AMINOTRANSFERASE"/>
    <property type="match status" value="1"/>
</dbReference>
<dbReference type="Gene3D" id="3.40.640.10">
    <property type="entry name" value="Type I PLP-dependent aspartate aminotransferase-like (Major domain)"/>
    <property type="match status" value="1"/>
</dbReference>
<evidence type="ECO:0000313" key="7">
    <source>
        <dbReference type="EMBL" id="RIJ45615.1"/>
    </source>
</evidence>
<protein>
    <submittedName>
        <fullName evidence="7">Pyridoxal phosphate-dependent aminotransferase</fullName>
    </submittedName>
</protein>
<dbReference type="EMBL" id="QWGR01000022">
    <property type="protein sequence ID" value="RIJ45615.1"/>
    <property type="molecule type" value="Genomic_DNA"/>
</dbReference>
<dbReference type="GO" id="GO:0006520">
    <property type="term" value="P:amino acid metabolic process"/>
    <property type="evidence" value="ECO:0007669"/>
    <property type="project" value="InterPro"/>
</dbReference>
<keyword evidence="8" id="KW-1185">Reference proteome</keyword>
<dbReference type="AlphaFoldDB" id="A0A399SUH3"/>
<dbReference type="GO" id="GO:0008483">
    <property type="term" value="F:transaminase activity"/>
    <property type="evidence" value="ECO:0007669"/>
    <property type="project" value="UniProtKB-KW"/>
</dbReference>
<reference evidence="7 8" key="1">
    <citation type="submission" date="2018-08" db="EMBL/GenBank/DDBJ databases">
        <title>Pallidiluteibacterium maritimus gen. nov., sp. nov., isolated from coastal sediment.</title>
        <authorList>
            <person name="Zhou L.Y."/>
        </authorList>
    </citation>
    <scope>NUCLEOTIDE SEQUENCE [LARGE SCALE GENOMIC DNA]</scope>
    <source>
        <strain evidence="7 8">XSD2</strain>
    </source>
</reference>